<name>A0ABR1NUE2_DIAER</name>
<keyword evidence="8" id="KW-1185">Reference proteome</keyword>
<feature type="transmembrane region" description="Helical" evidence="5">
    <location>
        <begin position="156"/>
        <end position="178"/>
    </location>
</feature>
<dbReference type="Proteomes" id="UP001430848">
    <property type="component" value="Unassembled WGS sequence"/>
</dbReference>
<evidence type="ECO:0000256" key="1">
    <source>
        <dbReference type="ARBA" id="ARBA00004141"/>
    </source>
</evidence>
<keyword evidence="2 5" id="KW-0812">Transmembrane</keyword>
<feature type="transmembrane region" description="Helical" evidence="5">
    <location>
        <begin position="457"/>
        <end position="475"/>
    </location>
</feature>
<feature type="transmembrane region" description="Helical" evidence="5">
    <location>
        <begin position="487"/>
        <end position="506"/>
    </location>
</feature>
<dbReference type="PANTHER" id="PTHR43341">
    <property type="entry name" value="AMINO ACID PERMEASE"/>
    <property type="match status" value="1"/>
</dbReference>
<sequence length="557" mass="61991">MSSSDHEKSQKYADDVEAAPWRVSDVDSGEIVNGNVDGLHRKLANRQIQLIAIGGSIGTALFVSIGSGLYRGGPGSLFIAYLLYSCNLGLVNNCMAEMATLHPVSGGFIRMAGKWVDEALGFTVGWNFFLYEALLIPFEITALNLVLSFWRDDIPAAAVISVCIVLYALINVVAVGGYGEAEFWLSGGKVILIFMLFSFTLVTMCGGNPQHDAYGFRYWGDPGSFKEWHTTGNLGRFEGFLAALWSASFTVVGPEYIAMVAAEAKRPRTYIKTAFRTVYWRFGLFFILGAMCVGIVIPYNDPTLTAIEEGEHAAAGAAASPYVIAMNNLGVTVLPHITNALMVTSIFSAGNTYTYAAVRNLYGMALEGRAPRFFRKMTNKGVPIYCFIFVMCFPFLAFLQLSSGSNVVLTWLVNLITAGGIIDYIVMCLTYVFFYRACVAQGVDRRSFPYYGYLQPYGAYFALVFETLVVIFYGYSSFTPWDVSTFFTYYTMVILAPILFFGWKIVHKTKFVKPHEADLVWERPITDAYEAKFRNPPLGFWTEMGQLVGFRRHLKDE</sequence>
<feature type="transmembrane region" description="Helical" evidence="5">
    <location>
        <begin position="76"/>
        <end position="95"/>
    </location>
</feature>
<evidence type="ECO:0000313" key="8">
    <source>
        <dbReference type="Proteomes" id="UP001430848"/>
    </source>
</evidence>
<dbReference type="PANTHER" id="PTHR43341:SF6">
    <property type="entry name" value="AMINO ACID TRANSPORTER (EUROFUNG)"/>
    <property type="match status" value="1"/>
</dbReference>
<dbReference type="InterPro" id="IPR004841">
    <property type="entry name" value="AA-permease/SLC12A_dom"/>
</dbReference>
<reference evidence="7 8" key="1">
    <citation type="submission" date="2024-02" db="EMBL/GenBank/DDBJ databases">
        <title>De novo assembly and annotation of 12 fungi associated with fruit tree decline syndrome in Ontario, Canada.</title>
        <authorList>
            <person name="Sulman M."/>
            <person name="Ellouze W."/>
            <person name="Ilyukhin E."/>
        </authorList>
    </citation>
    <scope>NUCLEOTIDE SEQUENCE [LARGE SCALE GENOMIC DNA]</scope>
    <source>
        <strain evidence="7 8">M169</strain>
    </source>
</reference>
<evidence type="ECO:0000259" key="6">
    <source>
        <dbReference type="Pfam" id="PF00324"/>
    </source>
</evidence>
<dbReference type="Gene3D" id="1.20.1740.10">
    <property type="entry name" value="Amino acid/polyamine transporter I"/>
    <property type="match status" value="1"/>
</dbReference>
<comment type="caution">
    <text evidence="7">The sequence shown here is derived from an EMBL/GenBank/DDBJ whole genome shotgun (WGS) entry which is preliminary data.</text>
</comment>
<keyword evidence="3 5" id="KW-1133">Transmembrane helix</keyword>
<dbReference type="Pfam" id="PF00324">
    <property type="entry name" value="AA_permease"/>
    <property type="match status" value="1"/>
</dbReference>
<organism evidence="7 8">
    <name type="scientific">Diaporthe eres</name>
    <name type="common">Phomopsis oblonga</name>
    <dbReference type="NCBI Taxonomy" id="83184"/>
    <lineage>
        <taxon>Eukaryota</taxon>
        <taxon>Fungi</taxon>
        <taxon>Dikarya</taxon>
        <taxon>Ascomycota</taxon>
        <taxon>Pezizomycotina</taxon>
        <taxon>Sordariomycetes</taxon>
        <taxon>Sordariomycetidae</taxon>
        <taxon>Diaporthales</taxon>
        <taxon>Diaporthaceae</taxon>
        <taxon>Diaporthe</taxon>
        <taxon>Diaporthe eres species complex</taxon>
    </lineage>
</organism>
<feature type="domain" description="Amino acid permease/ SLC12A" evidence="6">
    <location>
        <begin position="48"/>
        <end position="513"/>
    </location>
</feature>
<feature type="transmembrane region" description="Helical" evidence="5">
    <location>
        <begin position="190"/>
        <end position="209"/>
    </location>
</feature>
<keyword evidence="4 5" id="KW-0472">Membrane</keyword>
<comment type="subcellular location">
    <subcellularLocation>
        <location evidence="1">Membrane</location>
        <topology evidence="1">Multi-pass membrane protein</topology>
    </subcellularLocation>
</comment>
<feature type="transmembrane region" description="Helical" evidence="5">
    <location>
        <begin position="340"/>
        <end position="362"/>
    </location>
</feature>
<gene>
    <name evidence="7" type="ORF">SLS63_011363</name>
</gene>
<evidence type="ECO:0000256" key="3">
    <source>
        <dbReference type="ARBA" id="ARBA00022989"/>
    </source>
</evidence>
<feature type="transmembrane region" description="Helical" evidence="5">
    <location>
        <begin position="278"/>
        <end position="299"/>
    </location>
</feature>
<feature type="transmembrane region" description="Helical" evidence="5">
    <location>
        <begin position="50"/>
        <end position="70"/>
    </location>
</feature>
<evidence type="ECO:0000256" key="5">
    <source>
        <dbReference type="SAM" id="Phobius"/>
    </source>
</evidence>
<evidence type="ECO:0000256" key="2">
    <source>
        <dbReference type="ARBA" id="ARBA00022692"/>
    </source>
</evidence>
<feature type="transmembrane region" description="Helical" evidence="5">
    <location>
        <begin position="411"/>
        <end position="436"/>
    </location>
</feature>
<dbReference type="InterPro" id="IPR050524">
    <property type="entry name" value="APC_YAT"/>
</dbReference>
<dbReference type="EMBL" id="JAKNSF020000106">
    <property type="protein sequence ID" value="KAK7715687.1"/>
    <property type="molecule type" value="Genomic_DNA"/>
</dbReference>
<evidence type="ECO:0000313" key="7">
    <source>
        <dbReference type="EMBL" id="KAK7715687.1"/>
    </source>
</evidence>
<feature type="transmembrane region" description="Helical" evidence="5">
    <location>
        <begin position="115"/>
        <end position="136"/>
    </location>
</feature>
<evidence type="ECO:0000256" key="4">
    <source>
        <dbReference type="ARBA" id="ARBA00023136"/>
    </source>
</evidence>
<dbReference type="PIRSF" id="PIRSF006060">
    <property type="entry name" value="AA_transporter"/>
    <property type="match status" value="1"/>
</dbReference>
<feature type="transmembrane region" description="Helical" evidence="5">
    <location>
        <begin position="239"/>
        <end position="257"/>
    </location>
</feature>
<feature type="transmembrane region" description="Helical" evidence="5">
    <location>
        <begin position="382"/>
        <end position="399"/>
    </location>
</feature>
<protein>
    <recommendedName>
        <fullName evidence="6">Amino acid permease/ SLC12A domain-containing protein</fullName>
    </recommendedName>
</protein>
<accession>A0ABR1NUE2</accession>
<proteinExistence type="predicted"/>